<proteinExistence type="predicted"/>
<organism evidence="2">
    <name type="scientific">Culicoides sonorensis</name>
    <name type="common">Biting midge</name>
    <dbReference type="NCBI Taxonomy" id="179676"/>
    <lineage>
        <taxon>Eukaryota</taxon>
        <taxon>Metazoa</taxon>
        <taxon>Ecdysozoa</taxon>
        <taxon>Arthropoda</taxon>
        <taxon>Hexapoda</taxon>
        <taxon>Insecta</taxon>
        <taxon>Pterygota</taxon>
        <taxon>Neoptera</taxon>
        <taxon>Endopterygota</taxon>
        <taxon>Diptera</taxon>
        <taxon>Nematocera</taxon>
        <taxon>Chironomoidea</taxon>
        <taxon>Ceratopogonidae</taxon>
        <taxon>Ceratopogoninae</taxon>
        <taxon>Culicoides</taxon>
        <taxon>Monoculicoides</taxon>
    </lineage>
</organism>
<reference evidence="3" key="2">
    <citation type="submission" date="2018-07" db="EMBL/GenBank/DDBJ databases">
        <authorList>
            <person name="Quirk P.G."/>
            <person name="Krulwich T.A."/>
        </authorList>
    </citation>
    <scope>NUCLEOTIDE SEQUENCE</scope>
</reference>
<dbReference type="EMBL" id="UFQT01000842">
    <property type="protein sequence ID" value="SSX27549.1"/>
    <property type="molecule type" value="Genomic_DNA"/>
</dbReference>
<gene>
    <name evidence="2" type="primary">CSON014648</name>
</gene>
<evidence type="ECO:0000256" key="1">
    <source>
        <dbReference type="SAM" id="MobiDB-lite"/>
    </source>
</evidence>
<feature type="region of interest" description="Disordered" evidence="1">
    <location>
        <begin position="46"/>
        <end position="99"/>
    </location>
</feature>
<dbReference type="GO" id="GO:0048598">
    <property type="term" value="P:embryonic morphogenesis"/>
    <property type="evidence" value="ECO:0007669"/>
    <property type="project" value="InterPro"/>
</dbReference>
<dbReference type="Pfam" id="PF15323">
    <property type="entry name" value="Ashwin"/>
    <property type="match status" value="1"/>
</dbReference>
<feature type="region of interest" description="Disordered" evidence="1">
    <location>
        <begin position="143"/>
        <end position="164"/>
    </location>
</feature>
<dbReference type="InterPro" id="IPR024887">
    <property type="entry name" value="Ashwin"/>
</dbReference>
<dbReference type="VEuPathDB" id="VectorBase:CSON014648"/>
<sequence>MDLMYPELMSRDQLLNHLSPLKLENPSSYSNDNLIQLYRKFVMPKPSRQSKFPEQVPENQNPSSKSSESNPKRKPIVFDLDQSSKSTSHHLITKFSRTASQIDQARAGIDAISIKNSESNDLSDTRNQNRRVISFKRNLNQLNEGSAAQTTMATSSKRQKITWP</sequence>
<dbReference type="GO" id="GO:0072669">
    <property type="term" value="C:tRNA-splicing ligase complex"/>
    <property type="evidence" value="ECO:0007669"/>
    <property type="project" value="InterPro"/>
</dbReference>
<evidence type="ECO:0000313" key="2">
    <source>
        <dbReference type="EMBL" id="SSX07206.1"/>
    </source>
</evidence>
<dbReference type="EMBL" id="UFQS01000842">
    <property type="protein sequence ID" value="SSX07206.1"/>
    <property type="molecule type" value="Genomic_DNA"/>
</dbReference>
<name>A0A336KQU9_CULSO</name>
<reference evidence="2" key="1">
    <citation type="submission" date="2018-04" db="EMBL/GenBank/DDBJ databases">
        <authorList>
            <person name="Go L.Y."/>
            <person name="Mitchell J.A."/>
        </authorList>
    </citation>
    <scope>NUCLEOTIDE SEQUENCE</scope>
    <source>
        <tissue evidence="2">Whole organism</tissue>
    </source>
</reference>
<accession>A0A336KQU9</accession>
<feature type="compositionally biased region" description="Low complexity" evidence="1">
    <location>
        <begin position="57"/>
        <end position="69"/>
    </location>
</feature>
<feature type="compositionally biased region" description="Polar residues" evidence="1">
    <location>
        <begin position="143"/>
        <end position="156"/>
    </location>
</feature>
<evidence type="ECO:0000313" key="3">
    <source>
        <dbReference type="EMBL" id="SSX27549.1"/>
    </source>
</evidence>
<protein>
    <submittedName>
        <fullName evidence="2">CSON014648 protein</fullName>
    </submittedName>
</protein>
<dbReference type="AlphaFoldDB" id="A0A336KQU9"/>